<keyword evidence="4" id="KW-0378">Hydrolase</keyword>
<name>A0A1E1XER4_9ACAR</name>
<evidence type="ECO:0000259" key="3">
    <source>
        <dbReference type="PROSITE" id="PS50215"/>
    </source>
</evidence>
<keyword evidence="1" id="KW-0862">Zinc</keyword>
<dbReference type="Gene3D" id="3.40.390.10">
    <property type="entry name" value="Collagenase (Catalytic Domain)"/>
    <property type="match status" value="1"/>
</dbReference>
<protein>
    <submittedName>
        <fullName evidence="4">Putative zinc-dependent metalloprotease</fullName>
    </submittedName>
</protein>
<evidence type="ECO:0000256" key="2">
    <source>
        <dbReference type="SAM" id="MobiDB-lite"/>
    </source>
</evidence>
<sequence>TIGYVFPRIIESRSAEGYLHLMIDEKINLNLVKASPFADAFRVVYENEGNNYVEERNTDSLSGEIYKDRENQAALIISRENGLRIKGVIQGNMIIDHDNEAVSKDGFVRHRLSSRKVATRTEYHDDVFDFLKRSERFHGNMEERRDTLPNERSSQHTGPKRSTVETTLIVGQRYIGEFKKSNHSAVTDVTEYLAVLMALVNLVFEEFDSRILRMQLSVVSIFLLKKDSETFLKTIPQKKDVLNGSTLSLFNDFVEKHANILGKQDIAIFLGNYTISTGIVFQSPSHFGAGYATVGGACTKNHGCLVRDNPKTFDGVYTVVHECLHLMGVVHDGSERPDHLKNSPGARNCSPQSSTVMSPVSTHNVKLSLSVCSRDQVLAYLESQRGSCLLNRANQHARRLKKNNLKAVLLNKVHFCKTLVPEATEVEFVNELNEKINIANCYAVCQWIDGMYIRGRYSKAPNYTPCGNSSEDYMKVCLYGKCSAMRTHMLGFPKGIKKTL</sequence>
<dbReference type="GO" id="GO:0046872">
    <property type="term" value="F:metal ion binding"/>
    <property type="evidence" value="ECO:0007669"/>
    <property type="project" value="UniProtKB-KW"/>
</dbReference>
<dbReference type="EMBL" id="GFAC01001520">
    <property type="protein sequence ID" value="JAT97668.1"/>
    <property type="molecule type" value="mRNA"/>
</dbReference>
<feature type="region of interest" description="Disordered" evidence="2">
    <location>
        <begin position="140"/>
        <end position="162"/>
    </location>
</feature>
<feature type="non-terminal residue" evidence="4">
    <location>
        <position position="1"/>
    </location>
</feature>
<organism evidence="4">
    <name type="scientific">Amblyomma aureolatum</name>
    <dbReference type="NCBI Taxonomy" id="187763"/>
    <lineage>
        <taxon>Eukaryota</taxon>
        <taxon>Metazoa</taxon>
        <taxon>Ecdysozoa</taxon>
        <taxon>Arthropoda</taxon>
        <taxon>Chelicerata</taxon>
        <taxon>Arachnida</taxon>
        <taxon>Acari</taxon>
        <taxon>Parasitiformes</taxon>
        <taxon>Ixodida</taxon>
        <taxon>Ixodoidea</taxon>
        <taxon>Ixodidae</taxon>
        <taxon>Amblyomminae</taxon>
        <taxon>Amblyomma</taxon>
    </lineage>
</organism>
<keyword evidence="1" id="KW-0479">Metal-binding</keyword>
<reference evidence="4" key="1">
    <citation type="journal article" date="2017" name="Front. Cell. Infect. Microbiol.">
        <title>The Distinct Transcriptional Response of the Midgut of Amblyomma sculptum and Amblyomma aureolatum Ticks to Rickettsia rickettsii Correlates to Their Differences in Susceptibility to Infection.</title>
        <authorList>
            <person name="Martins L.A."/>
            <person name="Galletti M.F.B.M."/>
            <person name="Ribeiro J.M."/>
            <person name="Fujita A."/>
            <person name="Costa F.B."/>
            <person name="Labruna M.B."/>
            <person name="Daffre S."/>
            <person name="Fogaca A.C."/>
        </authorList>
    </citation>
    <scope>NUCLEOTIDE SEQUENCE</scope>
</reference>
<keyword evidence="4" id="KW-0482">Metalloprotease</keyword>
<feature type="binding site" evidence="1">
    <location>
        <position position="321"/>
    </location>
    <ligand>
        <name>Zn(2+)</name>
        <dbReference type="ChEBI" id="CHEBI:29105"/>
        <note>catalytic</note>
    </ligand>
</feature>
<dbReference type="GO" id="GO:0004222">
    <property type="term" value="F:metalloendopeptidase activity"/>
    <property type="evidence" value="ECO:0007669"/>
    <property type="project" value="InterPro"/>
</dbReference>
<dbReference type="Pfam" id="PF01421">
    <property type="entry name" value="Reprolysin"/>
    <property type="match status" value="1"/>
</dbReference>
<feature type="region of interest" description="Disordered" evidence="2">
    <location>
        <begin position="335"/>
        <end position="357"/>
    </location>
</feature>
<keyword evidence="4" id="KW-0645">Protease</keyword>
<evidence type="ECO:0000313" key="4">
    <source>
        <dbReference type="EMBL" id="JAT97668.1"/>
    </source>
</evidence>
<accession>A0A1E1XER4</accession>
<dbReference type="GO" id="GO:0006509">
    <property type="term" value="P:membrane protein ectodomain proteolysis"/>
    <property type="evidence" value="ECO:0007669"/>
    <property type="project" value="TreeGrafter"/>
</dbReference>
<dbReference type="PANTHER" id="PTHR11905">
    <property type="entry name" value="ADAM A DISINTEGRIN AND METALLOPROTEASE DOMAIN"/>
    <property type="match status" value="1"/>
</dbReference>
<evidence type="ECO:0000256" key="1">
    <source>
        <dbReference type="PROSITE-ProRule" id="PRU00276"/>
    </source>
</evidence>
<feature type="domain" description="Peptidase M12B" evidence="3">
    <location>
        <begin position="162"/>
        <end position="393"/>
    </location>
</feature>
<feature type="active site" evidence="1">
    <location>
        <position position="322"/>
    </location>
</feature>
<dbReference type="PANTHER" id="PTHR11905:SF249">
    <property type="entry name" value="SOL NARAE, ISOFORM C"/>
    <property type="match status" value="1"/>
</dbReference>
<comment type="caution">
    <text evidence="1">Lacks conserved residue(s) required for the propagation of feature annotation.</text>
</comment>
<dbReference type="PROSITE" id="PS50215">
    <property type="entry name" value="ADAM_MEPRO"/>
    <property type="match status" value="1"/>
</dbReference>
<dbReference type="InterPro" id="IPR001590">
    <property type="entry name" value="Peptidase_M12B"/>
</dbReference>
<proteinExistence type="evidence at transcript level"/>
<dbReference type="SUPFAM" id="SSF55486">
    <property type="entry name" value="Metalloproteases ('zincins'), catalytic domain"/>
    <property type="match status" value="1"/>
</dbReference>
<dbReference type="InterPro" id="IPR024079">
    <property type="entry name" value="MetalloPept_cat_dom_sf"/>
</dbReference>
<feature type="compositionally biased region" description="Basic and acidic residues" evidence="2">
    <location>
        <begin position="140"/>
        <end position="149"/>
    </location>
</feature>
<feature type="binding site" evidence="1">
    <location>
        <position position="325"/>
    </location>
    <ligand>
        <name>Zn(2+)</name>
        <dbReference type="ChEBI" id="CHEBI:29105"/>
        <note>catalytic</note>
    </ligand>
</feature>
<dbReference type="AlphaFoldDB" id="A0A1E1XER4"/>
<feature type="binding site" evidence="1">
    <location>
        <position position="331"/>
    </location>
    <ligand>
        <name>Zn(2+)</name>
        <dbReference type="ChEBI" id="CHEBI:29105"/>
        <note>catalytic</note>
    </ligand>
</feature>